<dbReference type="AlphaFoldDB" id="A0A0F8VVV8"/>
<name>A0A0F8VVV8_9ZZZZ</name>
<protein>
    <submittedName>
        <fullName evidence="1">Uncharacterized protein</fullName>
    </submittedName>
</protein>
<comment type="caution">
    <text evidence="1">The sequence shown here is derived from an EMBL/GenBank/DDBJ whole genome shotgun (WGS) entry which is preliminary data.</text>
</comment>
<accession>A0A0F8VVV8</accession>
<proteinExistence type="predicted"/>
<evidence type="ECO:0000313" key="1">
    <source>
        <dbReference type="EMBL" id="KKK48503.1"/>
    </source>
</evidence>
<organism evidence="1">
    <name type="scientific">marine sediment metagenome</name>
    <dbReference type="NCBI Taxonomy" id="412755"/>
    <lineage>
        <taxon>unclassified sequences</taxon>
        <taxon>metagenomes</taxon>
        <taxon>ecological metagenomes</taxon>
    </lineage>
</organism>
<feature type="non-terminal residue" evidence="1">
    <location>
        <position position="48"/>
    </location>
</feature>
<dbReference type="EMBL" id="LAZR01069030">
    <property type="protein sequence ID" value="KKK48503.1"/>
    <property type="molecule type" value="Genomic_DNA"/>
</dbReference>
<reference evidence="1" key="1">
    <citation type="journal article" date="2015" name="Nature">
        <title>Complex archaea that bridge the gap between prokaryotes and eukaryotes.</title>
        <authorList>
            <person name="Spang A."/>
            <person name="Saw J.H."/>
            <person name="Jorgensen S.L."/>
            <person name="Zaremba-Niedzwiedzka K."/>
            <person name="Martijn J."/>
            <person name="Lind A.E."/>
            <person name="van Eijk R."/>
            <person name="Schleper C."/>
            <person name="Guy L."/>
            <person name="Ettema T.J."/>
        </authorList>
    </citation>
    <scope>NUCLEOTIDE SEQUENCE</scope>
</reference>
<gene>
    <name evidence="1" type="ORF">LCGC14_3144440</name>
</gene>
<sequence length="48" mass="5952">MPTYIKLTCKKCNKDIRAPQYKRDRKKRSERENLLNRKRKLIVVEWFG</sequence>